<name>A0A382PEV9_9ZZZZ</name>
<gene>
    <name evidence="1" type="ORF">METZ01_LOCUS324241</name>
</gene>
<reference evidence="1" key="1">
    <citation type="submission" date="2018-05" db="EMBL/GenBank/DDBJ databases">
        <authorList>
            <person name="Lanie J.A."/>
            <person name="Ng W.-L."/>
            <person name="Kazmierczak K.M."/>
            <person name="Andrzejewski T.M."/>
            <person name="Davidsen T.M."/>
            <person name="Wayne K.J."/>
            <person name="Tettelin H."/>
            <person name="Glass J.I."/>
            <person name="Rusch D."/>
            <person name="Podicherti R."/>
            <person name="Tsui H.-C.T."/>
            <person name="Winkler M.E."/>
        </authorList>
    </citation>
    <scope>NUCLEOTIDE SEQUENCE</scope>
</reference>
<proteinExistence type="predicted"/>
<accession>A0A382PEV9</accession>
<dbReference type="InterPro" id="IPR011050">
    <property type="entry name" value="Pectin_lyase_fold/virulence"/>
</dbReference>
<dbReference type="InterPro" id="IPR012334">
    <property type="entry name" value="Pectin_lyas_fold"/>
</dbReference>
<dbReference type="SUPFAM" id="SSF51126">
    <property type="entry name" value="Pectin lyase-like"/>
    <property type="match status" value="1"/>
</dbReference>
<dbReference type="Gene3D" id="2.160.20.10">
    <property type="entry name" value="Single-stranded right-handed beta-helix, Pectin lyase-like"/>
    <property type="match status" value="1"/>
</dbReference>
<evidence type="ECO:0000313" key="1">
    <source>
        <dbReference type="EMBL" id="SVC71387.1"/>
    </source>
</evidence>
<feature type="non-terminal residue" evidence="1">
    <location>
        <position position="1"/>
    </location>
</feature>
<evidence type="ECO:0008006" key="2">
    <source>
        <dbReference type="Google" id="ProtNLM"/>
    </source>
</evidence>
<protein>
    <recommendedName>
        <fullName evidence="2">DUF1565 domain-containing protein</fullName>
    </recommendedName>
</protein>
<feature type="non-terminal residue" evidence="1">
    <location>
        <position position="345"/>
    </location>
</feature>
<dbReference type="EMBL" id="UINC01106608">
    <property type="protein sequence ID" value="SVC71387.1"/>
    <property type="molecule type" value="Genomic_DNA"/>
</dbReference>
<dbReference type="AlphaFoldDB" id="A0A382PEV9"/>
<organism evidence="1">
    <name type="scientific">marine metagenome</name>
    <dbReference type="NCBI Taxonomy" id="408172"/>
    <lineage>
        <taxon>unclassified sequences</taxon>
        <taxon>metagenomes</taxon>
        <taxon>ecological metagenomes</taxon>
    </lineage>
</organism>
<sequence length="345" mass="37092">WEGERYYTQIVHGSSDDLVEHEWEIQLQFPASNEIGLVWNNVSSDLGTFYLQDAFGGAMINVDMTQQDSYIVDNPAFTTLKILVTPSGGGGEDFSGPHWHVSVDGSDETGNGTVQEPFATVQKAVDMAGVQDTIHVYPGTYYENIIIENKNLFINGQAGPSVTILDGNGGRVIEFNNVGLPAMLKGFTIQNGYAENNGAGVFAVSSHIRLRDLIISNNSSSGDGGGIFSVQSTLILRNSVIKENYSGDDGGGFLFFSDDTTMDNFLDVENTEFSNNECVDQGCGLFAGGMGFDISILESKFVENSGGRYVGCRINGDVEFEIFNSTIIGNQAQQYAAGGSFSNGA</sequence>